<dbReference type="STRING" id="523849.OCC_08744"/>
<feature type="transmembrane region" description="Helical" evidence="1">
    <location>
        <begin position="128"/>
        <end position="146"/>
    </location>
</feature>
<keyword evidence="4" id="KW-1185">Reference proteome</keyword>
<dbReference type="RefSeq" id="WP_004066504.1">
    <property type="nucleotide sequence ID" value="NC_022084.1"/>
</dbReference>
<dbReference type="PANTHER" id="PTHR33531:SF7">
    <property type="entry name" value="HYPOTHETICAL MEMBRANE PROTEIN, CONSERVED"/>
    <property type="match status" value="1"/>
</dbReference>
<feature type="transmembrane region" description="Helical" evidence="1">
    <location>
        <begin position="182"/>
        <end position="206"/>
    </location>
</feature>
<dbReference type="Proteomes" id="UP000015502">
    <property type="component" value="Chromosome"/>
</dbReference>
<dbReference type="HOGENOM" id="CLU_067022_0_0_2"/>
<dbReference type="AlphaFoldDB" id="H3ZK75"/>
<evidence type="ECO:0000313" key="3">
    <source>
        <dbReference type="EMBL" id="EHR79628.1"/>
    </source>
</evidence>
<dbReference type="PaxDb" id="523849-OCC_08744"/>
<gene>
    <name evidence="3" type="ORF">OCC_08744</name>
</gene>
<name>H3ZK75_THELN</name>
<dbReference type="PANTHER" id="PTHR33531">
    <property type="entry name" value="RUBRERYTHRIN SUBFAMILY"/>
    <property type="match status" value="1"/>
</dbReference>
<dbReference type="KEGG" id="tlt:OCC_08744"/>
<feature type="transmembrane region" description="Helical" evidence="1">
    <location>
        <begin position="158"/>
        <end position="176"/>
    </location>
</feature>
<dbReference type="InterPro" id="IPR008553">
    <property type="entry name" value="DUF835"/>
</dbReference>
<organism evidence="3 4">
    <name type="scientific">Thermococcus litoralis (strain ATCC 51850 / DSM 5473 / JCM 8560 / NS-C)</name>
    <dbReference type="NCBI Taxonomy" id="523849"/>
    <lineage>
        <taxon>Archaea</taxon>
        <taxon>Methanobacteriati</taxon>
        <taxon>Methanobacteriota</taxon>
        <taxon>Thermococci</taxon>
        <taxon>Thermococcales</taxon>
        <taxon>Thermococcaceae</taxon>
        <taxon>Thermococcus</taxon>
    </lineage>
</organism>
<keyword evidence="1" id="KW-0812">Transmembrane</keyword>
<feature type="domain" description="DUF835" evidence="2">
    <location>
        <begin position="231"/>
        <end position="366"/>
    </location>
</feature>
<feature type="transmembrane region" description="Helical" evidence="1">
    <location>
        <begin position="62"/>
        <end position="82"/>
    </location>
</feature>
<evidence type="ECO:0000313" key="4">
    <source>
        <dbReference type="Proteomes" id="UP000015502"/>
    </source>
</evidence>
<reference evidence="3 4" key="1">
    <citation type="journal article" date="2012" name="J. Bacteriol.">
        <title>Genome sequence of the model hyperthermophilic archaeon Thermococcus litoralis NS-C.</title>
        <authorList>
            <person name="Gardner A.F."/>
            <person name="Kumar S."/>
            <person name="Perler F.B."/>
        </authorList>
    </citation>
    <scope>NUCLEOTIDE SEQUENCE [LARGE SCALE GENOMIC DNA]</scope>
    <source>
        <strain evidence="4">ATCC 51850 / DSM 5473 / JCM 8560 / NS-C</strain>
    </source>
</reference>
<evidence type="ECO:0000256" key="1">
    <source>
        <dbReference type="SAM" id="Phobius"/>
    </source>
</evidence>
<evidence type="ECO:0000259" key="2">
    <source>
        <dbReference type="Pfam" id="PF05763"/>
    </source>
</evidence>
<protein>
    <recommendedName>
        <fullName evidence="2">DUF835 domain-containing protein</fullName>
    </recommendedName>
</protein>
<dbReference type="EMBL" id="CP006670">
    <property type="protein sequence ID" value="EHR79628.1"/>
    <property type="molecule type" value="Genomic_DNA"/>
</dbReference>
<sequence>MAFIPYLNFLSRWLLFLAVFYKAAKTREKRWGLITVALFINALDVESYILTPLGVSIKPEAYDVLLSAQSFLITTLLTWGGIQLRKERSEFRDVVTLGTFAIAAYIWLFLLATEFFDRFEHSFAIKSSFPGFAFGASLMYVGYVLRNYVISKNTLEELFPWGLILLGAINLTYPFIRNIESIAPVAFLLAAVFRLMAAVGALKFAIYPSKMAVFEKPKQQKPPEVKGAFILKSKEELKKLIPNFFDQNVIMITRNPPKEGVPENTLVYWLTKMEESSIKADGKIYPISPTRIDILIHLLTKNLESGYNAVYMDGFEYLIIENGFESAVKFLFDLKDRVVSEGKVIALIIDPRTLTEKQIALLEREFSRL</sequence>
<accession>H3ZK75</accession>
<dbReference type="OrthoDB" id="85946at2157"/>
<dbReference type="GeneID" id="16550401"/>
<feature type="transmembrane region" description="Helical" evidence="1">
    <location>
        <begin position="94"/>
        <end position="116"/>
    </location>
</feature>
<feature type="transmembrane region" description="Helical" evidence="1">
    <location>
        <begin position="6"/>
        <end position="24"/>
    </location>
</feature>
<keyword evidence="1" id="KW-1133">Transmembrane helix</keyword>
<proteinExistence type="predicted"/>
<dbReference type="Pfam" id="PF05763">
    <property type="entry name" value="DUF835"/>
    <property type="match status" value="1"/>
</dbReference>
<feature type="transmembrane region" description="Helical" evidence="1">
    <location>
        <begin position="31"/>
        <end position="50"/>
    </location>
</feature>
<keyword evidence="1" id="KW-0472">Membrane</keyword>